<dbReference type="Proteomes" id="UP000007264">
    <property type="component" value="Unassembled WGS sequence"/>
</dbReference>
<evidence type="ECO:0000313" key="2">
    <source>
        <dbReference type="EMBL" id="EIE23996.1"/>
    </source>
</evidence>
<dbReference type="KEGG" id="csl:COCSUDRAFT_62523"/>
<name>I0Z027_COCSC</name>
<gene>
    <name evidence="2" type="ORF">COCSUDRAFT_62523</name>
</gene>
<accession>I0Z027</accession>
<sequence length="190" mass="21630">MKQSKPRQGLSLERFAHAKTTSYDKKKAKEKEFALNAKKVNKYRKLKQRLAKEGKLVPLAGPITQGDGDEEELVRKAPRSNVRSSPHSRPQGDAELDRIRARAGPVPDEDDETNESDMIGEESDEDDAEARARDSRRADIDAHKAKVAEVEKQRKQQTKLLRKRTRHGQPVMRYRMDKLLGQLQAEAQHG</sequence>
<dbReference type="Pfam" id="PF08524">
    <property type="entry name" value="rRNA_processing"/>
    <property type="match status" value="1"/>
</dbReference>
<dbReference type="RefSeq" id="XP_005648540.1">
    <property type="nucleotide sequence ID" value="XM_005648483.1"/>
</dbReference>
<dbReference type="GO" id="GO:0005634">
    <property type="term" value="C:nucleus"/>
    <property type="evidence" value="ECO:0007669"/>
    <property type="project" value="TreeGrafter"/>
</dbReference>
<feature type="region of interest" description="Disordered" evidence="1">
    <location>
        <begin position="1"/>
        <end position="28"/>
    </location>
</feature>
<evidence type="ECO:0000256" key="1">
    <source>
        <dbReference type="SAM" id="MobiDB-lite"/>
    </source>
</evidence>
<dbReference type="PANTHER" id="PTHR15657:SF1">
    <property type="entry name" value="THYROID TRANSCRIPTION FACTOR 1-ASSOCIATED PROTEIN 26"/>
    <property type="match status" value="1"/>
</dbReference>
<protein>
    <recommendedName>
        <fullName evidence="4">rRNA-processing protein FYV7</fullName>
    </recommendedName>
</protein>
<keyword evidence="3" id="KW-1185">Reference proteome</keyword>
<reference evidence="2 3" key="1">
    <citation type="journal article" date="2012" name="Genome Biol.">
        <title>The genome of the polar eukaryotic microalga coccomyxa subellipsoidea reveals traits of cold adaptation.</title>
        <authorList>
            <person name="Blanc G."/>
            <person name="Agarkova I."/>
            <person name="Grimwood J."/>
            <person name="Kuo A."/>
            <person name="Brueggeman A."/>
            <person name="Dunigan D."/>
            <person name="Gurnon J."/>
            <person name="Ladunga I."/>
            <person name="Lindquist E."/>
            <person name="Lucas S."/>
            <person name="Pangilinan J."/>
            <person name="Proschold T."/>
            <person name="Salamov A."/>
            <person name="Schmutz J."/>
            <person name="Weeks D."/>
            <person name="Yamada T."/>
            <person name="Claverie J.M."/>
            <person name="Grigoriev I."/>
            <person name="Van Etten J."/>
            <person name="Lomsadze A."/>
            <person name="Borodovsky M."/>
        </authorList>
    </citation>
    <scope>NUCLEOTIDE SEQUENCE [LARGE SCALE GENOMIC DNA]</scope>
    <source>
        <strain evidence="2 3">C-169</strain>
    </source>
</reference>
<proteinExistence type="predicted"/>
<feature type="compositionally biased region" description="Acidic residues" evidence="1">
    <location>
        <begin position="107"/>
        <end position="128"/>
    </location>
</feature>
<feature type="compositionally biased region" description="Basic residues" evidence="1">
    <location>
        <begin position="155"/>
        <end position="167"/>
    </location>
</feature>
<dbReference type="EMBL" id="AGSI01000006">
    <property type="protein sequence ID" value="EIE23996.1"/>
    <property type="molecule type" value="Genomic_DNA"/>
</dbReference>
<comment type="caution">
    <text evidence="2">The sequence shown here is derived from an EMBL/GenBank/DDBJ whole genome shotgun (WGS) entry which is preliminary data.</text>
</comment>
<feature type="region of interest" description="Disordered" evidence="1">
    <location>
        <begin position="52"/>
        <end position="170"/>
    </location>
</feature>
<feature type="compositionally biased region" description="Basic and acidic residues" evidence="1">
    <location>
        <begin position="90"/>
        <end position="100"/>
    </location>
</feature>
<dbReference type="InterPro" id="IPR013730">
    <property type="entry name" value="Fyv7/TAP26"/>
</dbReference>
<dbReference type="GeneID" id="17041994"/>
<evidence type="ECO:0008006" key="4">
    <source>
        <dbReference type="Google" id="ProtNLM"/>
    </source>
</evidence>
<feature type="compositionally biased region" description="Basic and acidic residues" evidence="1">
    <location>
        <begin position="129"/>
        <end position="154"/>
    </location>
</feature>
<dbReference type="PANTHER" id="PTHR15657">
    <property type="entry name" value="THYROID TRANSCRIPTION FACTOR 1-ASSOCIATED PROTEIN 26"/>
    <property type="match status" value="1"/>
</dbReference>
<evidence type="ECO:0000313" key="3">
    <source>
        <dbReference type="Proteomes" id="UP000007264"/>
    </source>
</evidence>
<dbReference type="OrthoDB" id="515882at2759"/>
<organism evidence="2 3">
    <name type="scientific">Coccomyxa subellipsoidea (strain C-169)</name>
    <name type="common">Green microalga</name>
    <dbReference type="NCBI Taxonomy" id="574566"/>
    <lineage>
        <taxon>Eukaryota</taxon>
        <taxon>Viridiplantae</taxon>
        <taxon>Chlorophyta</taxon>
        <taxon>core chlorophytes</taxon>
        <taxon>Trebouxiophyceae</taxon>
        <taxon>Trebouxiophyceae incertae sedis</taxon>
        <taxon>Coccomyxaceae</taxon>
        <taxon>Coccomyxa</taxon>
        <taxon>Coccomyxa subellipsoidea</taxon>
    </lineage>
</organism>
<dbReference type="AlphaFoldDB" id="I0Z027"/>